<dbReference type="Proteomes" id="UP001519271">
    <property type="component" value="Unassembled WGS sequence"/>
</dbReference>
<accession>A0ABS4G654</accession>
<dbReference type="EMBL" id="JAGGKC010000019">
    <property type="protein sequence ID" value="MBP1919760.1"/>
    <property type="molecule type" value="Genomic_DNA"/>
</dbReference>
<comment type="caution">
    <text evidence="3">The sequence shown here is derived from an EMBL/GenBank/DDBJ whole genome shotgun (WGS) entry which is preliminary data.</text>
</comment>
<evidence type="ECO:0000259" key="2">
    <source>
        <dbReference type="Pfam" id="PF01882"/>
    </source>
</evidence>
<sequence>MRVDIKFIMALAAVYLLYVIQGGFIFTSLLIIFASMGAISLIMTISAAASLKSEMKVKKKHFIAGDRGEFYLTISNDSYFFMPFLRAFAGREELDVRSASPRDATQIPFRYDFRKRGIYEFKDITLEIRDAFNIISTRRVFKREEIRVYPKLKSLNPREYVPGFGTLGSSRTALSKEDHYSQRELRRYSPGDSLRKVNWKVSAKYGEIFVKIGESMRSRDHLLLLDMSESVYQLDDDGSHEENLVSYALSVSKDILRRGYEQTFVINGKERKIFEINSGKDFDALMEYMISADSHNRKELGTFLTERTDDFRDRGSLLIFTGALSKSAAIKIADLKSGKNSVTVFTFEVKEGAGIENADIGTVIIGEEG</sequence>
<dbReference type="InterPro" id="IPR002881">
    <property type="entry name" value="DUF58"/>
</dbReference>
<reference evidence="3 4" key="1">
    <citation type="submission" date="2021-03" db="EMBL/GenBank/DDBJ databases">
        <title>Genomic Encyclopedia of Type Strains, Phase IV (KMG-IV): sequencing the most valuable type-strain genomes for metagenomic binning, comparative biology and taxonomic classification.</title>
        <authorList>
            <person name="Goeker M."/>
        </authorList>
    </citation>
    <scope>NUCLEOTIDE SEQUENCE [LARGE SCALE GENOMIC DNA]</scope>
    <source>
        <strain evidence="3 4">DSM 6139</strain>
    </source>
</reference>
<dbReference type="PANTHER" id="PTHR34351">
    <property type="entry name" value="SLR1927 PROTEIN-RELATED"/>
    <property type="match status" value="1"/>
</dbReference>
<organism evidence="3 4">
    <name type="scientific">Youngiibacter multivorans</name>
    <dbReference type="NCBI Taxonomy" id="937251"/>
    <lineage>
        <taxon>Bacteria</taxon>
        <taxon>Bacillati</taxon>
        <taxon>Bacillota</taxon>
        <taxon>Clostridia</taxon>
        <taxon>Eubacteriales</taxon>
        <taxon>Clostridiaceae</taxon>
        <taxon>Youngiibacter</taxon>
    </lineage>
</organism>
<keyword evidence="4" id="KW-1185">Reference proteome</keyword>
<gene>
    <name evidence="3" type="ORF">J2Z34_002256</name>
</gene>
<evidence type="ECO:0000256" key="1">
    <source>
        <dbReference type="SAM" id="Phobius"/>
    </source>
</evidence>
<dbReference type="RefSeq" id="WP_209459955.1">
    <property type="nucleotide sequence ID" value="NZ_JAGGKC010000019.1"/>
</dbReference>
<feature type="transmembrane region" description="Helical" evidence="1">
    <location>
        <begin position="32"/>
        <end position="51"/>
    </location>
</feature>
<keyword evidence="1" id="KW-0812">Transmembrane</keyword>
<dbReference type="Pfam" id="PF01882">
    <property type="entry name" value="DUF58"/>
    <property type="match status" value="1"/>
</dbReference>
<keyword evidence="1" id="KW-1133">Transmembrane helix</keyword>
<feature type="transmembrane region" description="Helical" evidence="1">
    <location>
        <begin position="7"/>
        <end position="26"/>
    </location>
</feature>
<name>A0ABS4G654_9CLOT</name>
<proteinExistence type="predicted"/>
<evidence type="ECO:0000313" key="3">
    <source>
        <dbReference type="EMBL" id="MBP1919760.1"/>
    </source>
</evidence>
<protein>
    <submittedName>
        <fullName evidence="3">Uncharacterized protein (DUF58 family)</fullName>
    </submittedName>
</protein>
<feature type="domain" description="DUF58" evidence="2">
    <location>
        <begin position="184"/>
        <end position="327"/>
    </location>
</feature>
<evidence type="ECO:0000313" key="4">
    <source>
        <dbReference type="Proteomes" id="UP001519271"/>
    </source>
</evidence>
<keyword evidence="1" id="KW-0472">Membrane</keyword>